<evidence type="ECO:0000259" key="6">
    <source>
        <dbReference type="Pfam" id="PF00441"/>
    </source>
</evidence>
<dbReference type="Pfam" id="PF02770">
    <property type="entry name" value="Acyl-CoA_dh_M"/>
    <property type="match status" value="1"/>
</dbReference>
<comment type="cofactor">
    <cofactor evidence="1 5">
        <name>FAD</name>
        <dbReference type="ChEBI" id="CHEBI:57692"/>
    </cofactor>
</comment>
<dbReference type="SUPFAM" id="SSF56645">
    <property type="entry name" value="Acyl-CoA dehydrogenase NM domain-like"/>
    <property type="match status" value="1"/>
</dbReference>
<dbReference type="InterPro" id="IPR013786">
    <property type="entry name" value="AcylCoA_DH/ox_N"/>
</dbReference>
<dbReference type="AlphaFoldDB" id="A0A328VHN6"/>
<dbReference type="InterPro" id="IPR006091">
    <property type="entry name" value="Acyl-CoA_Oxase/DH_mid-dom"/>
</dbReference>
<feature type="domain" description="Acyl-CoA dehydrogenase/oxidase N-terminal" evidence="8">
    <location>
        <begin position="7"/>
        <end position="114"/>
    </location>
</feature>
<comment type="caution">
    <text evidence="9">The sequence shown here is derived from an EMBL/GenBank/DDBJ whole genome shotgun (WGS) entry which is preliminary data.</text>
</comment>
<evidence type="ECO:0000256" key="4">
    <source>
        <dbReference type="ARBA" id="ARBA00022827"/>
    </source>
</evidence>
<dbReference type="InterPro" id="IPR046373">
    <property type="entry name" value="Acyl-CoA_Oxase/DH_mid-dom_sf"/>
</dbReference>
<feature type="domain" description="Acyl-CoA oxidase/dehydrogenase middle" evidence="7">
    <location>
        <begin position="127"/>
        <end position="224"/>
    </location>
</feature>
<gene>
    <name evidence="9" type="ORF">A4R35_06965</name>
</gene>
<sequence>MLDFAPTEEQEEIRKLAQSIALDHLRPHARKAEIEHDSPNELWLTLAQTGLTTPFPEEYGGSGPLEAVTYSLIAEELAYGDPGLALHIVGSLMGPLTVWLAGSREQQERYLPPFGNSTSGYLQRGSLAFAERTGGYTLADIHLQARRTSDGYLLNGTKRDVVHGQRADLRVVLARLAEHESEGPEGKLCAFVLPGTQEGLSIQAEEEKLGLQAAPSATYLFNQVQLPAEALLGETGSSGVVRAATLYQILRAAIACGTARAAFEYCSAYARERIAFGRPIVSYQGIAFIIAEMAMKLDAARLLTWRAACSWDRGEADETLIHEAESAQRQAVKMAQAATTDAIQVMGGAGFMQDHPAEMWMRDAAAME</sequence>
<dbReference type="Gene3D" id="1.10.540.10">
    <property type="entry name" value="Acyl-CoA dehydrogenase/oxidase, N-terminal domain"/>
    <property type="match status" value="1"/>
</dbReference>
<dbReference type="EMBL" id="MCIF01000002">
    <property type="protein sequence ID" value="RAQ95270.1"/>
    <property type="molecule type" value="Genomic_DNA"/>
</dbReference>
<organism evidence="9 10">
    <name type="scientific">Thermogemmatispora tikiterensis</name>
    <dbReference type="NCBI Taxonomy" id="1825093"/>
    <lineage>
        <taxon>Bacteria</taxon>
        <taxon>Bacillati</taxon>
        <taxon>Chloroflexota</taxon>
        <taxon>Ktedonobacteria</taxon>
        <taxon>Thermogemmatisporales</taxon>
        <taxon>Thermogemmatisporaceae</taxon>
        <taxon>Thermogemmatispora</taxon>
    </lineage>
</organism>
<dbReference type="InterPro" id="IPR009075">
    <property type="entry name" value="AcylCo_DH/oxidase_C"/>
</dbReference>
<dbReference type="PANTHER" id="PTHR43884:SF12">
    <property type="entry name" value="ISOVALERYL-COA DEHYDROGENASE, MITOCHONDRIAL-RELATED"/>
    <property type="match status" value="1"/>
</dbReference>
<keyword evidence="10" id="KW-1185">Reference proteome</keyword>
<dbReference type="PANTHER" id="PTHR43884">
    <property type="entry name" value="ACYL-COA DEHYDROGENASE"/>
    <property type="match status" value="1"/>
</dbReference>
<dbReference type="OrthoDB" id="142556at2"/>
<dbReference type="Gene3D" id="2.40.110.10">
    <property type="entry name" value="Butyryl-CoA Dehydrogenase, subunit A, domain 2"/>
    <property type="match status" value="1"/>
</dbReference>
<keyword evidence="4 5" id="KW-0274">FAD</keyword>
<evidence type="ECO:0000313" key="10">
    <source>
        <dbReference type="Proteomes" id="UP000248706"/>
    </source>
</evidence>
<keyword evidence="3 5" id="KW-0285">Flavoprotein</keyword>
<evidence type="ECO:0000313" key="9">
    <source>
        <dbReference type="EMBL" id="RAQ95270.1"/>
    </source>
</evidence>
<dbReference type="PIRSF" id="PIRSF016578">
    <property type="entry name" value="HsaA"/>
    <property type="match status" value="1"/>
</dbReference>
<evidence type="ECO:0008006" key="11">
    <source>
        <dbReference type="Google" id="ProtNLM"/>
    </source>
</evidence>
<dbReference type="Pfam" id="PF02771">
    <property type="entry name" value="Acyl-CoA_dh_N"/>
    <property type="match status" value="1"/>
</dbReference>
<comment type="similarity">
    <text evidence="2 5">Belongs to the acyl-CoA dehydrogenase family.</text>
</comment>
<feature type="domain" description="Acyl-CoA dehydrogenase/oxidase C-terminal" evidence="6">
    <location>
        <begin position="250"/>
        <end position="367"/>
    </location>
</feature>
<evidence type="ECO:0000256" key="1">
    <source>
        <dbReference type="ARBA" id="ARBA00001974"/>
    </source>
</evidence>
<evidence type="ECO:0000256" key="2">
    <source>
        <dbReference type="ARBA" id="ARBA00009347"/>
    </source>
</evidence>
<dbReference type="SUPFAM" id="SSF47203">
    <property type="entry name" value="Acyl-CoA dehydrogenase C-terminal domain-like"/>
    <property type="match status" value="1"/>
</dbReference>
<evidence type="ECO:0000256" key="3">
    <source>
        <dbReference type="ARBA" id="ARBA00022630"/>
    </source>
</evidence>
<dbReference type="Gene3D" id="1.20.140.10">
    <property type="entry name" value="Butyryl-CoA Dehydrogenase, subunit A, domain 3"/>
    <property type="match status" value="1"/>
</dbReference>
<dbReference type="Pfam" id="PF00441">
    <property type="entry name" value="Acyl-CoA_dh_1"/>
    <property type="match status" value="1"/>
</dbReference>
<evidence type="ECO:0000256" key="5">
    <source>
        <dbReference type="RuleBase" id="RU362125"/>
    </source>
</evidence>
<protein>
    <recommendedName>
        <fullName evidence="11">Acyl-CoA dehydrogenase</fullName>
    </recommendedName>
</protein>
<evidence type="ECO:0000259" key="7">
    <source>
        <dbReference type="Pfam" id="PF02770"/>
    </source>
</evidence>
<evidence type="ECO:0000259" key="8">
    <source>
        <dbReference type="Pfam" id="PF02771"/>
    </source>
</evidence>
<dbReference type="Proteomes" id="UP000248706">
    <property type="component" value="Unassembled WGS sequence"/>
</dbReference>
<dbReference type="GO" id="GO:0003995">
    <property type="term" value="F:acyl-CoA dehydrogenase activity"/>
    <property type="evidence" value="ECO:0007669"/>
    <property type="project" value="TreeGrafter"/>
</dbReference>
<dbReference type="InterPro" id="IPR036250">
    <property type="entry name" value="AcylCo_DH-like_C"/>
</dbReference>
<accession>A0A328VHN6</accession>
<dbReference type="InterPro" id="IPR009100">
    <property type="entry name" value="AcylCoA_DH/oxidase_NM_dom_sf"/>
</dbReference>
<dbReference type="InterPro" id="IPR037069">
    <property type="entry name" value="AcylCoA_DH/ox_N_sf"/>
</dbReference>
<dbReference type="RefSeq" id="WP_112427855.1">
    <property type="nucleotide sequence ID" value="NZ_MCIF01000002.1"/>
</dbReference>
<dbReference type="GO" id="GO:0050660">
    <property type="term" value="F:flavin adenine dinucleotide binding"/>
    <property type="evidence" value="ECO:0007669"/>
    <property type="project" value="InterPro"/>
</dbReference>
<keyword evidence="5" id="KW-0560">Oxidoreductase</keyword>
<proteinExistence type="inferred from homology"/>
<reference evidence="9 10" key="1">
    <citation type="submission" date="2016-08" db="EMBL/GenBank/DDBJ databases">
        <title>Analysis of Carbohydrate Active Enzymes in Thermogemmatispora T81 Reveals Carbohydrate Degradation Ability.</title>
        <authorList>
            <person name="Tomazini A."/>
            <person name="Lal S."/>
            <person name="Stott M."/>
            <person name="Henrissat B."/>
            <person name="Polikarpov I."/>
            <person name="Sparling R."/>
            <person name="Levin D.B."/>
        </authorList>
    </citation>
    <scope>NUCLEOTIDE SEQUENCE [LARGE SCALE GENOMIC DNA]</scope>
    <source>
        <strain evidence="9 10">T81</strain>
    </source>
</reference>
<name>A0A328VHN6_9CHLR</name>